<dbReference type="OrthoDB" id="6777438at2759"/>
<evidence type="ECO:0000313" key="1">
    <source>
        <dbReference type="EMBL" id="RZB40495.1"/>
    </source>
</evidence>
<reference evidence="1 2" key="1">
    <citation type="submission" date="2017-03" db="EMBL/GenBank/DDBJ databases">
        <title>Genome of the blue death feigning beetle - Asbolus verrucosus.</title>
        <authorList>
            <person name="Rider S.D."/>
        </authorList>
    </citation>
    <scope>NUCLEOTIDE SEQUENCE [LARGE SCALE GENOMIC DNA]</scope>
    <source>
        <strain evidence="1">Butters</strain>
        <tissue evidence="1">Head and leg muscle</tissue>
    </source>
</reference>
<feature type="non-terminal residue" evidence="1">
    <location>
        <position position="1"/>
    </location>
</feature>
<sequence>TNIIRNLRLKFRVWNKYRKYHNHSDFVTFKQLRKDIKYDITTAFSNFHKNIENQIGNDPNSFWNYISSEKQFANTSTLLTLFFAFVRSKMEYVNIIWFPYLVTYIADIERVQRRFLKYLCLREDGIYPP</sequence>
<comment type="caution">
    <text evidence="1">The sequence shown here is derived from an EMBL/GenBank/DDBJ whole genome shotgun (WGS) entry which is preliminary data.</text>
</comment>
<organism evidence="1 2">
    <name type="scientific">Asbolus verrucosus</name>
    <name type="common">Desert ironclad beetle</name>
    <dbReference type="NCBI Taxonomy" id="1661398"/>
    <lineage>
        <taxon>Eukaryota</taxon>
        <taxon>Metazoa</taxon>
        <taxon>Ecdysozoa</taxon>
        <taxon>Arthropoda</taxon>
        <taxon>Hexapoda</taxon>
        <taxon>Insecta</taxon>
        <taxon>Pterygota</taxon>
        <taxon>Neoptera</taxon>
        <taxon>Endopterygota</taxon>
        <taxon>Coleoptera</taxon>
        <taxon>Polyphaga</taxon>
        <taxon>Cucujiformia</taxon>
        <taxon>Tenebrionidae</taxon>
        <taxon>Pimeliinae</taxon>
        <taxon>Asbolus</taxon>
    </lineage>
</organism>
<feature type="non-terminal residue" evidence="1">
    <location>
        <position position="129"/>
    </location>
</feature>
<dbReference type="AlphaFoldDB" id="A0A482VB65"/>
<evidence type="ECO:0000313" key="2">
    <source>
        <dbReference type="Proteomes" id="UP000292052"/>
    </source>
</evidence>
<proteinExistence type="predicted"/>
<dbReference type="EMBL" id="QDEB01118370">
    <property type="protein sequence ID" value="RZB40495.1"/>
    <property type="molecule type" value="Genomic_DNA"/>
</dbReference>
<keyword evidence="2" id="KW-1185">Reference proteome</keyword>
<protein>
    <submittedName>
        <fullName evidence="1">Uncharacterized protein</fullName>
    </submittedName>
</protein>
<dbReference type="Proteomes" id="UP000292052">
    <property type="component" value="Unassembled WGS sequence"/>
</dbReference>
<name>A0A482VB65_ASBVE</name>
<gene>
    <name evidence="1" type="ORF">BDFB_013440</name>
</gene>
<accession>A0A482VB65</accession>